<feature type="transmembrane region" description="Helical" evidence="1">
    <location>
        <begin position="342"/>
        <end position="363"/>
    </location>
</feature>
<evidence type="ECO:0000256" key="1">
    <source>
        <dbReference type="SAM" id="Phobius"/>
    </source>
</evidence>
<organism evidence="2 3">
    <name type="scientific">Sporosarcina limicola</name>
    <dbReference type="NCBI Taxonomy" id="34101"/>
    <lineage>
        <taxon>Bacteria</taxon>
        <taxon>Bacillati</taxon>
        <taxon>Bacillota</taxon>
        <taxon>Bacilli</taxon>
        <taxon>Bacillales</taxon>
        <taxon>Caryophanaceae</taxon>
        <taxon>Sporosarcina</taxon>
    </lineage>
</organism>
<name>A0A927MEA2_9BACL</name>
<dbReference type="InterPro" id="IPR021359">
    <property type="entry name" value="DUF2812"/>
</dbReference>
<dbReference type="RefSeq" id="WP_192596979.1">
    <property type="nucleotide sequence ID" value="NZ_JADBEL010000001.1"/>
</dbReference>
<keyword evidence="1" id="KW-1133">Transmembrane helix</keyword>
<dbReference type="Pfam" id="PF11193">
    <property type="entry name" value="DUF2812"/>
    <property type="match status" value="2"/>
</dbReference>
<evidence type="ECO:0008006" key="4">
    <source>
        <dbReference type="Google" id="ProtNLM"/>
    </source>
</evidence>
<sequence>MTMKRWKPFWSYDVEKTECWLSKMAAEGKRVTGLNRLTRMFSFEESARSEVEYQWVYYKYQHTMPQKLEESGWEMVLTEGNWQLINNETDAIHAYPSREGILKRNRLHSTVLTGISILYGFQLSIVLIMLMVMFSLGPAEGNVKSSPLWSIPILYFLQGITVIGLTIHATRKLRAFERKFFSTEVDELSPIGKTFVKWKFGWMHVPDQIENWLSDMAAEGNHLIRVGKPVTRFTFEKGAPKRTSFIYDFQFKASPTYYDVHKSAGWQLKFTSPYSIMKYSLWMKQYEEDEGKPRFTYDSSERKAQVQKVLLSTTGIFLLMVAVAIFFLSLNYSMYRTGSWSLFNKIIFAAFIVTFSFHIVNMVRTLKYALRMRRNSFAKSD</sequence>
<proteinExistence type="predicted"/>
<keyword evidence="1" id="KW-0472">Membrane</keyword>
<feature type="transmembrane region" description="Helical" evidence="1">
    <location>
        <begin position="148"/>
        <end position="169"/>
    </location>
</feature>
<dbReference type="EMBL" id="JADBEL010000001">
    <property type="protein sequence ID" value="MBE1553159.1"/>
    <property type="molecule type" value="Genomic_DNA"/>
</dbReference>
<accession>A0A927MEA2</accession>
<evidence type="ECO:0000313" key="2">
    <source>
        <dbReference type="EMBL" id="MBE1553159.1"/>
    </source>
</evidence>
<feature type="transmembrane region" description="Helical" evidence="1">
    <location>
        <begin position="309"/>
        <end position="330"/>
    </location>
</feature>
<comment type="caution">
    <text evidence="2">The sequence shown here is derived from an EMBL/GenBank/DDBJ whole genome shotgun (WGS) entry which is preliminary data.</text>
</comment>
<gene>
    <name evidence="2" type="ORF">H4683_000228</name>
</gene>
<dbReference type="AlphaFoldDB" id="A0A927MEA2"/>
<evidence type="ECO:0000313" key="3">
    <source>
        <dbReference type="Proteomes" id="UP000658225"/>
    </source>
</evidence>
<keyword evidence="1" id="KW-0812">Transmembrane</keyword>
<feature type="transmembrane region" description="Helical" evidence="1">
    <location>
        <begin position="111"/>
        <end position="136"/>
    </location>
</feature>
<reference evidence="2" key="1">
    <citation type="submission" date="2020-10" db="EMBL/GenBank/DDBJ databases">
        <title>Genomic Encyclopedia of Type Strains, Phase IV (KMG-IV): sequencing the most valuable type-strain genomes for metagenomic binning, comparative biology and taxonomic classification.</title>
        <authorList>
            <person name="Goeker M."/>
        </authorList>
    </citation>
    <scope>NUCLEOTIDE SEQUENCE</scope>
    <source>
        <strain evidence="2">DSM 13886</strain>
    </source>
</reference>
<keyword evidence="3" id="KW-1185">Reference proteome</keyword>
<protein>
    <recommendedName>
        <fullName evidence="4">DUF2812 domain-containing protein</fullName>
    </recommendedName>
</protein>
<dbReference type="Proteomes" id="UP000658225">
    <property type="component" value="Unassembled WGS sequence"/>
</dbReference>